<feature type="compositionally biased region" description="Polar residues" evidence="1">
    <location>
        <begin position="105"/>
        <end position="120"/>
    </location>
</feature>
<comment type="caution">
    <text evidence="2">The sequence shown here is derived from an EMBL/GenBank/DDBJ whole genome shotgun (WGS) entry which is preliminary data.</text>
</comment>
<evidence type="ECO:0000313" key="3">
    <source>
        <dbReference type="Proteomes" id="UP000799764"/>
    </source>
</evidence>
<accession>A0A9P4U5F1</accession>
<protein>
    <submittedName>
        <fullName evidence="2">Uncharacterized protein</fullName>
    </submittedName>
</protein>
<feature type="compositionally biased region" description="Polar residues" evidence="1">
    <location>
        <begin position="22"/>
        <end position="43"/>
    </location>
</feature>
<organism evidence="2 3">
    <name type="scientific">Karstenula rhodostoma CBS 690.94</name>
    <dbReference type="NCBI Taxonomy" id="1392251"/>
    <lineage>
        <taxon>Eukaryota</taxon>
        <taxon>Fungi</taxon>
        <taxon>Dikarya</taxon>
        <taxon>Ascomycota</taxon>
        <taxon>Pezizomycotina</taxon>
        <taxon>Dothideomycetes</taxon>
        <taxon>Pleosporomycetidae</taxon>
        <taxon>Pleosporales</taxon>
        <taxon>Massarineae</taxon>
        <taxon>Didymosphaeriaceae</taxon>
        <taxon>Karstenula</taxon>
    </lineage>
</organism>
<sequence>MSCEHPPKRRGPEPTSPEKNARSLQSLPTPSFQHPSDSSSTSCEHPPKRRGPEPTSPEKNPKRLQSLPAPSFQHPPVSRRPSLSILPPPNSTMRSARSAAMGTMPVSQEPSGIYGTSQAHFNDAPSTDPEHFAIEFTRAPPAPRGPPAPQAPQQHSRLPLPRRELPTLPLPRRSLPTLPISQLEPPYDPSTTIPMQRLPSSLGSSIDGGPMPSNRLGFRVPENPTPQAPPSAPYVPHRRVGIQYSPLPPSPLQHGYLSSPTRDGIRRITFRTIREFADNAESVIGSASVTGPNSRFIVLLTVSRISLEIACSTEDWE</sequence>
<dbReference type="AlphaFoldDB" id="A0A9P4U5F1"/>
<feature type="compositionally biased region" description="Pro residues" evidence="1">
    <location>
        <begin position="140"/>
        <end position="150"/>
    </location>
</feature>
<reference evidence="2" key="1">
    <citation type="journal article" date="2020" name="Stud. Mycol.">
        <title>101 Dothideomycetes genomes: a test case for predicting lifestyles and emergence of pathogens.</title>
        <authorList>
            <person name="Haridas S."/>
            <person name="Albert R."/>
            <person name="Binder M."/>
            <person name="Bloem J."/>
            <person name="Labutti K."/>
            <person name="Salamov A."/>
            <person name="Andreopoulos B."/>
            <person name="Baker S."/>
            <person name="Barry K."/>
            <person name="Bills G."/>
            <person name="Bluhm B."/>
            <person name="Cannon C."/>
            <person name="Castanera R."/>
            <person name="Culley D."/>
            <person name="Daum C."/>
            <person name="Ezra D."/>
            <person name="Gonzalez J."/>
            <person name="Henrissat B."/>
            <person name="Kuo A."/>
            <person name="Liang C."/>
            <person name="Lipzen A."/>
            <person name="Lutzoni F."/>
            <person name="Magnuson J."/>
            <person name="Mondo S."/>
            <person name="Nolan M."/>
            <person name="Ohm R."/>
            <person name="Pangilinan J."/>
            <person name="Park H.-J."/>
            <person name="Ramirez L."/>
            <person name="Alfaro M."/>
            <person name="Sun H."/>
            <person name="Tritt A."/>
            <person name="Yoshinaga Y."/>
            <person name="Zwiers L.-H."/>
            <person name="Turgeon B."/>
            <person name="Goodwin S."/>
            <person name="Spatafora J."/>
            <person name="Crous P."/>
            <person name="Grigoriev I."/>
        </authorList>
    </citation>
    <scope>NUCLEOTIDE SEQUENCE</scope>
    <source>
        <strain evidence="2">CBS 690.94</strain>
    </source>
</reference>
<dbReference type="EMBL" id="MU001515">
    <property type="protein sequence ID" value="KAF2437661.1"/>
    <property type="molecule type" value="Genomic_DNA"/>
</dbReference>
<feature type="compositionally biased region" description="Low complexity" evidence="1">
    <location>
        <begin position="166"/>
        <end position="179"/>
    </location>
</feature>
<evidence type="ECO:0000313" key="2">
    <source>
        <dbReference type="EMBL" id="KAF2437661.1"/>
    </source>
</evidence>
<name>A0A9P4U5F1_9PLEO</name>
<evidence type="ECO:0000256" key="1">
    <source>
        <dbReference type="SAM" id="MobiDB-lite"/>
    </source>
</evidence>
<feature type="compositionally biased region" description="Low complexity" evidence="1">
    <location>
        <begin position="75"/>
        <end position="85"/>
    </location>
</feature>
<dbReference type="Proteomes" id="UP000799764">
    <property type="component" value="Unassembled WGS sequence"/>
</dbReference>
<gene>
    <name evidence="2" type="ORF">P171DRAFT_506015</name>
</gene>
<proteinExistence type="predicted"/>
<feature type="region of interest" description="Disordered" evidence="1">
    <location>
        <begin position="1"/>
        <end position="188"/>
    </location>
</feature>
<keyword evidence="3" id="KW-1185">Reference proteome</keyword>